<feature type="transmembrane region" description="Helical" evidence="6">
    <location>
        <begin position="191"/>
        <end position="209"/>
    </location>
</feature>
<dbReference type="PIRSF" id="PIRSF006324">
    <property type="entry name" value="LeuE"/>
    <property type="match status" value="1"/>
</dbReference>
<gene>
    <name evidence="7" type="ORF">L2725_11040</name>
</gene>
<name>A0ABT0N8Y8_9GAMM</name>
<dbReference type="PANTHER" id="PTHR30086:SF17">
    <property type="entry name" value="LYSE FAMILY TRANSLOCATOR"/>
    <property type="match status" value="1"/>
</dbReference>
<proteinExistence type="predicted"/>
<dbReference type="InterPro" id="IPR001123">
    <property type="entry name" value="LeuE-type"/>
</dbReference>
<feature type="transmembrane region" description="Helical" evidence="6">
    <location>
        <begin position="129"/>
        <end position="147"/>
    </location>
</feature>
<dbReference type="EMBL" id="JAKIKT010000003">
    <property type="protein sequence ID" value="MCL2914302.1"/>
    <property type="molecule type" value="Genomic_DNA"/>
</dbReference>
<reference evidence="7 8" key="1">
    <citation type="submission" date="2022-01" db="EMBL/GenBank/DDBJ databases">
        <title>Whole genome-based taxonomy of the Shewanellaceae.</title>
        <authorList>
            <person name="Martin-Rodriguez A.J."/>
        </authorList>
    </citation>
    <scope>NUCLEOTIDE SEQUENCE [LARGE SCALE GENOMIC DNA]</scope>
    <source>
        <strain evidence="7 8">DSM 21332</strain>
    </source>
</reference>
<feature type="transmembrane region" description="Helical" evidence="6">
    <location>
        <begin position="152"/>
        <end position="171"/>
    </location>
</feature>
<dbReference type="Pfam" id="PF01810">
    <property type="entry name" value="LysE"/>
    <property type="match status" value="1"/>
</dbReference>
<evidence type="ECO:0000256" key="6">
    <source>
        <dbReference type="SAM" id="Phobius"/>
    </source>
</evidence>
<evidence type="ECO:0000313" key="8">
    <source>
        <dbReference type="Proteomes" id="UP001202831"/>
    </source>
</evidence>
<accession>A0ABT0N8Y8</accession>
<dbReference type="Proteomes" id="UP001202831">
    <property type="component" value="Unassembled WGS sequence"/>
</dbReference>
<dbReference type="RefSeq" id="WP_249249012.1">
    <property type="nucleotide sequence ID" value="NZ_JAKIKT010000003.1"/>
</dbReference>
<organism evidence="7 8">
    <name type="scientific">Shewanella corallii</name>
    <dbReference type="NCBI Taxonomy" id="560080"/>
    <lineage>
        <taxon>Bacteria</taxon>
        <taxon>Pseudomonadati</taxon>
        <taxon>Pseudomonadota</taxon>
        <taxon>Gammaproteobacteria</taxon>
        <taxon>Alteromonadales</taxon>
        <taxon>Shewanellaceae</taxon>
        <taxon>Shewanella</taxon>
    </lineage>
</organism>
<keyword evidence="3 6" id="KW-0812">Transmembrane</keyword>
<evidence type="ECO:0000256" key="5">
    <source>
        <dbReference type="ARBA" id="ARBA00023136"/>
    </source>
</evidence>
<keyword evidence="8" id="KW-1185">Reference proteome</keyword>
<feature type="transmembrane region" description="Helical" evidence="6">
    <location>
        <begin position="69"/>
        <end position="87"/>
    </location>
</feature>
<comment type="caution">
    <text evidence="7">The sequence shown here is derived from an EMBL/GenBank/DDBJ whole genome shotgun (WGS) entry which is preliminary data.</text>
</comment>
<evidence type="ECO:0000256" key="2">
    <source>
        <dbReference type="ARBA" id="ARBA00022475"/>
    </source>
</evidence>
<evidence type="ECO:0000313" key="7">
    <source>
        <dbReference type="EMBL" id="MCL2914302.1"/>
    </source>
</evidence>
<evidence type="ECO:0000256" key="1">
    <source>
        <dbReference type="ARBA" id="ARBA00004651"/>
    </source>
</evidence>
<feature type="transmembrane region" description="Helical" evidence="6">
    <location>
        <begin position="35"/>
        <end position="57"/>
    </location>
</feature>
<keyword evidence="5 6" id="KW-0472">Membrane</keyword>
<sequence>METQLFITLAGIHLLALMSPGPDFALMLTKATGPRATAVAAAAGISAAILVHTLLSLSGISLLIQSSPALFTLVKVAGSLYLGWMGISMIRAGMTPSAATTDDPAPAAEISGGSGFMQGFYTNMLNPKALVFFLTLFSSLVSVDAGWGDKLIICIIMFGLSFAWFGLLAFGLTSGGLHTWLKRKACWLNNLSGILFVVVAISILANLLYY</sequence>
<evidence type="ECO:0000256" key="3">
    <source>
        <dbReference type="ARBA" id="ARBA00022692"/>
    </source>
</evidence>
<evidence type="ECO:0000256" key="4">
    <source>
        <dbReference type="ARBA" id="ARBA00022989"/>
    </source>
</evidence>
<dbReference type="PANTHER" id="PTHR30086">
    <property type="entry name" value="ARGININE EXPORTER PROTEIN ARGO"/>
    <property type="match status" value="1"/>
</dbReference>
<comment type="subcellular location">
    <subcellularLocation>
        <location evidence="1">Cell membrane</location>
        <topology evidence="1">Multi-pass membrane protein</topology>
    </subcellularLocation>
</comment>
<keyword evidence="2" id="KW-1003">Cell membrane</keyword>
<protein>
    <submittedName>
        <fullName evidence="7">LysE family transporter</fullName>
    </submittedName>
</protein>
<keyword evidence="4 6" id="KW-1133">Transmembrane helix</keyword>